<reference evidence="1 2" key="1">
    <citation type="submission" date="2020-02" db="EMBL/GenBank/DDBJ databases">
        <title>Genome sequence of the type strain DSM 27180 of Arthrobacter silviterrae.</title>
        <authorList>
            <person name="Gao J."/>
            <person name="Sun J."/>
        </authorList>
    </citation>
    <scope>NUCLEOTIDE SEQUENCE [LARGE SCALE GENOMIC DNA]</scope>
    <source>
        <strain evidence="1 2">DSM 27180</strain>
    </source>
</reference>
<dbReference type="RefSeq" id="WP_165182153.1">
    <property type="nucleotide sequence ID" value="NZ_JAAKZI010000016.1"/>
</dbReference>
<proteinExistence type="predicted"/>
<dbReference type="EMBL" id="JAAKZI010000016">
    <property type="protein sequence ID" value="NGN83930.1"/>
    <property type="molecule type" value="Genomic_DNA"/>
</dbReference>
<protein>
    <submittedName>
        <fullName evidence="1">Uncharacterized protein</fullName>
    </submittedName>
</protein>
<accession>A0ABX0DHB2</accession>
<comment type="caution">
    <text evidence="1">The sequence shown here is derived from an EMBL/GenBank/DDBJ whole genome shotgun (WGS) entry which is preliminary data.</text>
</comment>
<gene>
    <name evidence="1" type="ORF">G6N77_10720</name>
</gene>
<evidence type="ECO:0000313" key="1">
    <source>
        <dbReference type="EMBL" id="NGN83930.1"/>
    </source>
</evidence>
<keyword evidence="2" id="KW-1185">Reference proteome</keyword>
<evidence type="ECO:0000313" key="2">
    <source>
        <dbReference type="Proteomes" id="UP000479226"/>
    </source>
</evidence>
<name>A0ABX0DHB2_9MICC</name>
<sequence length="109" mass="12426">MVSVDHRPGEAADRCIPSTCEGEVFVGKGGKFLIMLGVTDDKEANWLPDDRVDRVNDLMIHLALTIHPGCDRRMTTKNRLIREDLRKDVELTNHKPYLDSMAVDQNDRH</sequence>
<dbReference type="Proteomes" id="UP000479226">
    <property type="component" value="Unassembled WGS sequence"/>
</dbReference>
<organism evidence="1 2">
    <name type="scientific">Arthrobacter silviterrae</name>
    <dbReference type="NCBI Taxonomy" id="2026658"/>
    <lineage>
        <taxon>Bacteria</taxon>
        <taxon>Bacillati</taxon>
        <taxon>Actinomycetota</taxon>
        <taxon>Actinomycetes</taxon>
        <taxon>Micrococcales</taxon>
        <taxon>Micrococcaceae</taxon>
        <taxon>Arthrobacter</taxon>
    </lineage>
</organism>